<feature type="transmembrane region" description="Helical" evidence="1">
    <location>
        <begin position="195"/>
        <end position="216"/>
    </location>
</feature>
<protein>
    <submittedName>
        <fullName evidence="2">Uncharacterized protein</fullName>
    </submittedName>
</protein>
<dbReference type="Proteomes" id="UP001595867">
    <property type="component" value="Unassembled WGS sequence"/>
</dbReference>
<proteinExistence type="predicted"/>
<keyword evidence="3" id="KW-1185">Reference proteome</keyword>
<sequence length="233" mass="24109">MTVGLGVLTAAYVSFGMPALDVPGEVTDAGIEGQNVVRWYGWVAVLLAVVPALVAAAPLVLPAKTRGWVAAAGAAVLTVFVLVSGNLGLYYFPVALMLWAATIVPWVLRRGIGRAAARAWHLTAAVFLTLPALLIGSAVFHDTVEVTWPAVVLWGVLPLVLAVLCACGMRAGYAVTAVAGALVMVTSLFDQGLLFAAFWLFAAVYLTIGASGFTATRPGQTGAAGRWSPDGAE</sequence>
<evidence type="ECO:0000313" key="2">
    <source>
        <dbReference type="EMBL" id="MFC4068643.1"/>
    </source>
</evidence>
<feature type="transmembrane region" description="Helical" evidence="1">
    <location>
        <begin position="90"/>
        <end position="108"/>
    </location>
</feature>
<comment type="caution">
    <text evidence="2">The sequence shown here is derived from an EMBL/GenBank/DDBJ whole genome shotgun (WGS) entry which is preliminary data.</text>
</comment>
<evidence type="ECO:0000256" key="1">
    <source>
        <dbReference type="SAM" id="Phobius"/>
    </source>
</evidence>
<dbReference type="EMBL" id="JBHSBL010000019">
    <property type="protein sequence ID" value="MFC4068643.1"/>
    <property type="molecule type" value="Genomic_DNA"/>
</dbReference>
<name>A0ABV8IWK3_9ACTN</name>
<reference evidence="3" key="1">
    <citation type="journal article" date="2019" name="Int. J. Syst. Evol. Microbiol.">
        <title>The Global Catalogue of Microorganisms (GCM) 10K type strain sequencing project: providing services to taxonomists for standard genome sequencing and annotation.</title>
        <authorList>
            <consortium name="The Broad Institute Genomics Platform"/>
            <consortium name="The Broad Institute Genome Sequencing Center for Infectious Disease"/>
            <person name="Wu L."/>
            <person name="Ma J."/>
        </authorList>
    </citation>
    <scope>NUCLEOTIDE SEQUENCE [LARGE SCALE GENOMIC DNA]</scope>
    <source>
        <strain evidence="3">TBRC 5832</strain>
    </source>
</reference>
<keyword evidence="1" id="KW-0812">Transmembrane</keyword>
<feature type="transmembrane region" description="Helical" evidence="1">
    <location>
        <begin position="68"/>
        <end position="84"/>
    </location>
</feature>
<feature type="transmembrane region" description="Helical" evidence="1">
    <location>
        <begin position="146"/>
        <end position="164"/>
    </location>
</feature>
<keyword evidence="1" id="KW-1133">Transmembrane helix</keyword>
<feature type="transmembrane region" description="Helical" evidence="1">
    <location>
        <begin position="120"/>
        <end position="140"/>
    </location>
</feature>
<dbReference type="RefSeq" id="WP_378069534.1">
    <property type="nucleotide sequence ID" value="NZ_JBHSBL010000019.1"/>
</dbReference>
<feature type="transmembrane region" description="Helical" evidence="1">
    <location>
        <begin position="171"/>
        <end position="189"/>
    </location>
</feature>
<keyword evidence="1" id="KW-0472">Membrane</keyword>
<feature type="transmembrane region" description="Helical" evidence="1">
    <location>
        <begin position="40"/>
        <end position="61"/>
    </location>
</feature>
<accession>A0ABV8IWK3</accession>
<organism evidence="2 3">
    <name type="scientific">Actinoplanes subglobosus</name>
    <dbReference type="NCBI Taxonomy" id="1547892"/>
    <lineage>
        <taxon>Bacteria</taxon>
        <taxon>Bacillati</taxon>
        <taxon>Actinomycetota</taxon>
        <taxon>Actinomycetes</taxon>
        <taxon>Micromonosporales</taxon>
        <taxon>Micromonosporaceae</taxon>
        <taxon>Actinoplanes</taxon>
    </lineage>
</organism>
<gene>
    <name evidence="2" type="ORF">ACFO0C_27255</name>
</gene>
<evidence type="ECO:0000313" key="3">
    <source>
        <dbReference type="Proteomes" id="UP001595867"/>
    </source>
</evidence>